<dbReference type="SUPFAM" id="SSF52540">
    <property type="entry name" value="P-loop containing nucleoside triphosphate hydrolases"/>
    <property type="match status" value="1"/>
</dbReference>
<dbReference type="Pfam" id="PF00005">
    <property type="entry name" value="ABC_tran"/>
    <property type="match status" value="1"/>
</dbReference>
<dbReference type="InterPro" id="IPR010230">
    <property type="entry name" value="FeS-cluster_ATPase_SufC"/>
</dbReference>
<keyword evidence="6" id="KW-1185">Reference proteome</keyword>
<evidence type="ECO:0000256" key="1">
    <source>
        <dbReference type="ARBA" id="ARBA00006216"/>
    </source>
</evidence>
<evidence type="ECO:0000256" key="3">
    <source>
        <dbReference type="ARBA" id="ARBA00022840"/>
    </source>
</evidence>
<dbReference type="PROSITE" id="PS50893">
    <property type="entry name" value="ABC_TRANSPORTER_2"/>
    <property type="match status" value="1"/>
</dbReference>
<dbReference type="Proteomes" id="UP000002875">
    <property type="component" value="Chromosome"/>
</dbReference>
<dbReference type="InterPro" id="IPR027417">
    <property type="entry name" value="P-loop_NTPase"/>
</dbReference>
<evidence type="ECO:0000313" key="6">
    <source>
        <dbReference type="Proteomes" id="UP000002875"/>
    </source>
</evidence>
<gene>
    <name evidence="5" type="ordered locus">Emtol_3269</name>
</gene>
<evidence type="ECO:0000313" key="5">
    <source>
        <dbReference type="EMBL" id="AFK04398.1"/>
    </source>
</evidence>
<dbReference type="PANTHER" id="PTHR43204:SF1">
    <property type="entry name" value="ABC TRANSPORTER I FAMILY MEMBER 6, CHLOROPLASTIC"/>
    <property type="match status" value="1"/>
</dbReference>
<accession>A0ABM5N4N7</accession>
<keyword evidence="3" id="KW-0067">ATP-binding</keyword>
<dbReference type="Gene3D" id="3.40.50.300">
    <property type="entry name" value="P-loop containing nucleotide triphosphate hydrolases"/>
    <property type="match status" value="1"/>
</dbReference>
<keyword evidence="2" id="KW-0547">Nucleotide-binding</keyword>
<reference evidence="5 6" key="1">
    <citation type="submission" date="2011-07" db="EMBL/GenBank/DDBJ databases">
        <title>The complete genome of chromosome of Emticicia oligotrophica DSM 17448.</title>
        <authorList>
            <consortium name="US DOE Joint Genome Institute (JGI-PGF)"/>
            <person name="Lucas S."/>
            <person name="Han J."/>
            <person name="Lapidus A."/>
            <person name="Bruce D."/>
            <person name="Goodwin L."/>
            <person name="Pitluck S."/>
            <person name="Peters L."/>
            <person name="Kyrpides N."/>
            <person name="Mavromatis K."/>
            <person name="Ivanova N."/>
            <person name="Ovchinnikova G."/>
            <person name="Teshima H."/>
            <person name="Detter J.C."/>
            <person name="Tapia R."/>
            <person name="Han C."/>
            <person name="Land M."/>
            <person name="Hauser L."/>
            <person name="Markowitz V."/>
            <person name="Cheng J.-F."/>
            <person name="Hugenholtz P."/>
            <person name="Woyke T."/>
            <person name="Wu D."/>
            <person name="Tindall B."/>
            <person name="Pomrenke H."/>
            <person name="Brambilla E."/>
            <person name="Klenk H.-P."/>
            <person name="Eisen J.A."/>
        </authorList>
    </citation>
    <scope>NUCLEOTIDE SEQUENCE [LARGE SCALE GENOMIC DNA]</scope>
    <source>
        <strain evidence="5 6">DSM 17448</strain>
    </source>
</reference>
<protein>
    <submittedName>
        <fullName evidence="5">FeS assembly ATPase SufC</fullName>
    </submittedName>
</protein>
<dbReference type="NCBIfam" id="NF007134">
    <property type="entry name" value="PRK09580.1"/>
    <property type="match status" value="1"/>
</dbReference>
<evidence type="ECO:0000256" key="2">
    <source>
        <dbReference type="ARBA" id="ARBA00022741"/>
    </source>
</evidence>
<dbReference type="InterPro" id="IPR003593">
    <property type="entry name" value="AAA+_ATPase"/>
</dbReference>
<feature type="domain" description="ABC transporter" evidence="4">
    <location>
        <begin position="39"/>
        <end position="283"/>
    </location>
</feature>
<dbReference type="NCBIfam" id="TIGR01978">
    <property type="entry name" value="sufC"/>
    <property type="match status" value="1"/>
</dbReference>
<dbReference type="InterPro" id="IPR003439">
    <property type="entry name" value="ABC_transporter-like_ATP-bd"/>
</dbReference>
<dbReference type="CDD" id="cd03217">
    <property type="entry name" value="ABC_FeS_Assembly"/>
    <property type="match status" value="1"/>
</dbReference>
<evidence type="ECO:0000259" key="4">
    <source>
        <dbReference type="PROSITE" id="PS50893"/>
    </source>
</evidence>
<dbReference type="PANTHER" id="PTHR43204">
    <property type="entry name" value="ABC TRANSPORTER I FAMILY MEMBER 6, CHLOROPLASTIC"/>
    <property type="match status" value="1"/>
</dbReference>
<organism evidence="5 6">
    <name type="scientific">Emticicia oligotrophica (strain DSM 17448 / CIP 109782 / MTCC 6937 / GPTSA100-15)</name>
    <dbReference type="NCBI Taxonomy" id="929562"/>
    <lineage>
        <taxon>Bacteria</taxon>
        <taxon>Pseudomonadati</taxon>
        <taxon>Bacteroidota</taxon>
        <taxon>Cytophagia</taxon>
        <taxon>Cytophagales</taxon>
        <taxon>Leadbetterellaceae</taxon>
        <taxon>Emticicia</taxon>
    </lineage>
</organism>
<dbReference type="SMART" id="SM00382">
    <property type="entry name" value="AAA"/>
    <property type="match status" value="1"/>
</dbReference>
<sequence length="291" mass="32993">MLAILIVSLRNYLWSSSTAHTKLLRRFYHVYHKQENKMLTISNLHARIEEKEILRGINLEIKPGEVHAIMGPNGSGKSTLASVLAGREDYEVTDGSVTFNGKDLLELAPEERAAEGIFLAFQYPVEIPGVTTINFLKTALNEIRKYNGEEPLDAAQFLKRMKEKAKLVKIDDTLLKRSLNEGFSGGEKKRNEIFQMAMLEPTLGLLDETDSGLDIDALRIVAEGVNQLRDEKRSFVVVTHYQRLLDYIVPDFVHVLYKGRIVKSGTKELALELEEKGYDWIKNEVDSLETV</sequence>
<comment type="similarity">
    <text evidence="1">Belongs to the ABC transporter superfamily. Ycf16 family.</text>
</comment>
<dbReference type="EMBL" id="CP002961">
    <property type="protein sequence ID" value="AFK04398.1"/>
    <property type="molecule type" value="Genomic_DNA"/>
</dbReference>
<name>A0ABM5N4N7_EMTOG</name>
<proteinExistence type="inferred from homology"/>